<accession>A0A3M6A525</accession>
<proteinExistence type="predicted"/>
<protein>
    <submittedName>
        <fullName evidence="1">Tetratricopeptide-like helical domain-containing protein</fullName>
    </submittedName>
</protein>
<sequence length="121" mass="13509">MSAWSKKHGCQQSLLEDFRNSSCSAHSPETVATLSMFKRILSALSGKKSPAPAETRVRHSDAAAPELNEGELITVYDSHGREIKITRNEWRDKVFLPNLQQQWGSADELYSLIVSGEPPRV</sequence>
<dbReference type="Proteomes" id="UP000272703">
    <property type="component" value="Unassembled WGS sequence"/>
</dbReference>
<comment type="caution">
    <text evidence="1">The sequence shown here is derived from an EMBL/GenBank/DDBJ whole genome shotgun (WGS) entry which is preliminary data.</text>
</comment>
<evidence type="ECO:0000313" key="3">
    <source>
        <dbReference type="Proteomes" id="UP000272241"/>
    </source>
</evidence>
<dbReference type="AlphaFoldDB" id="A0A3M6A525"/>
<dbReference type="EMBL" id="RBUO01000317">
    <property type="protein sequence ID" value="RMV14413.1"/>
    <property type="molecule type" value="Genomic_DNA"/>
</dbReference>
<name>A0A3M6A525_PSESS</name>
<organism evidence="1 3">
    <name type="scientific">Pseudomonas savastanoi</name>
    <name type="common">Pseudomonas syringae pv. savastanoi</name>
    <dbReference type="NCBI Taxonomy" id="29438"/>
    <lineage>
        <taxon>Bacteria</taxon>
        <taxon>Pseudomonadati</taxon>
        <taxon>Pseudomonadota</taxon>
        <taxon>Gammaproteobacteria</taxon>
        <taxon>Pseudomonadales</taxon>
        <taxon>Pseudomonadaceae</taxon>
        <taxon>Pseudomonas</taxon>
    </lineage>
</organism>
<evidence type="ECO:0000313" key="1">
    <source>
        <dbReference type="EMBL" id="RMV14413.1"/>
    </source>
</evidence>
<reference evidence="3 4" key="1">
    <citation type="submission" date="2018-08" db="EMBL/GenBank/DDBJ databases">
        <title>Recombination of ecologically and evolutionarily significant loci maintains genetic cohesion in the Pseudomonas syringae species complex.</title>
        <authorList>
            <person name="Dillon M."/>
            <person name="Thakur S."/>
            <person name="Almeida R.N.D."/>
            <person name="Weir B.S."/>
            <person name="Guttman D.S."/>
        </authorList>
    </citation>
    <scope>NUCLEOTIDE SEQUENCE [LARGE SCALE GENOMIC DNA]</scope>
    <source>
        <strain evidence="1 3">ICMP 11895</strain>
        <strain evidence="2 4">ICMP 11897</strain>
    </source>
</reference>
<evidence type="ECO:0000313" key="4">
    <source>
        <dbReference type="Proteomes" id="UP000272703"/>
    </source>
</evidence>
<dbReference type="EMBL" id="RBUN01000279">
    <property type="protein sequence ID" value="RMV17452.1"/>
    <property type="molecule type" value="Genomic_DNA"/>
</dbReference>
<dbReference type="Proteomes" id="UP000272241">
    <property type="component" value="Unassembled WGS sequence"/>
</dbReference>
<feature type="non-terminal residue" evidence="1">
    <location>
        <position position="121"/>
    </location>
</feature>
<evidence type="ECO:0000313" key="2">
    <source>
        <dbReference type="EMBL" id="RMV17452.1"/>
    </source>
</evidence>
<gene>
    <name evidence="1" type="ORF">ALP15_04728</name>
    <name evidence="2" type="ORF">ALP16_04923</name>
</gene>